<evidence type="ECO:0000313" key="3">
    <source>
        <dbReference type="EMBL" id="ABM28651.1"/>
    </source>
</evidence>
<feature type="region of interest" description="Disordered" evidence="1">
    <location>
        <begin position="468"/>
        <end position="493"/>
    </location>
</feature>
<feature type="region of interest" description="Disordered" evidence="1">
    <location>
        <begin position="1"/>
        <end position="25"/>
    </location>
</feature>
<name>A0A0H3AAP4_NITV4</name>
<proteinExistence type="predicted"/>
<evidence type="ECO:0000259" key="2">
    <source>
        <dbReference type="Pfam" id="PF02120"/>
    </source>
</evidence>
<accession>A0A0H3AAP4</accession>
<feature type="region of interest" description="Disordered" evidence="1">
    <location>
        <begin position="258"/>
        <end position="345"/>
    </location>
</feature>
<gene>
    <name evidence="3" type="ordered locus">Dvul_1634</name>
</gene>
<dbReference type="Pfam" id="PF02120">
    <property type="entry name" value="Flg_hook"/>
    <property type="match status" value="1"/>
</dbReference>
<dbReference type="RefSeq" id="WP_010938738.1">
    <property type="nucleotide sequence ID" value="NC_008751.1"/>
</dbReference>
<dbReference type="HOGENOM" id="CLU_433282_0_0_7"/>
<feature type="compositionally biased region" description="Basic and acidic residues" evidence="1">
    <location>
        <begin position="482"/>
        <end position="493"/>
    </location>
</feature>
<dbReference type="InterPro" id="IPR038610">
    <property type="entry name" value="FliK-like_C_sf"/>
</dbReference>
<feature type="compositionally biased region" description="Polar residues" evidence="1">
    <location>
        <begin position="468"/>
        <end position="481"/>
    </location>
</feature>
<keyword evidence="3" id="KW-0966">Cell projection</keyword>
<feature type="compositionally biased region" description="Basic and acidic residues" evidence="1">
    <location>
        <begin position="274"/>
        <end position="287"/>
    </location>
</feature>
<keyword evidence="3" id="KW-0282">Flagellum</keyword>
<keyword evidence="3" id="KW-0969">Cilium</keyword>
<organism evidence="3 4">
    <name type="scientific">Nitratidesulfovibrio vulgaris (strain DP4)</name>
    <name type="common">Desulfovibrio vulgaris</name>
    <dbReference type="NCBI Taxonomy" id="391774"/>
    <lineage>
        <taxon>Bacteria</taxon>
        <taxon>Pseudomonadati</taxon>
        <taxon>Thermodesulfobacteriota</taxon>
        <taxon>Desulfovibrionia</taxon>
        <taxon>Desulfovibrionales</taxon>
        <taxon>Desulfovibrionaceae</taxon>
        <taxon>Nitratidesulfovibrio</taxon>
    </lineage>
</organism>
<evidence type="ECO:0000313" key="4">
    <source>
        <dbReference type="Proteomes" id="UP000009173"/>
    </source>
</evidence>
<feature type="region of interest" description="Disordered" evidence="1">
    <location>
        <begin position="41"/>
        <end position="64"/>
    </location>
</feature>
<dbReference type="KEGG" id="dvl:Dvul_1634"/>
<dbReference type="AlphaFoldDB" id="A0A0H3AAP4"/>
<dbReference type="CDD" id="cd17470">
    <property type="entry name" value="T3SS_Flik_C"/>
    <property type="match status" value="1"/>
</dbReference>
<sequence>MKILPFESRPDADALLGSSPQNERAREDMFSGVMRDMVNTVQTDSVRPASSRNSSTQDAHDSMSVGNVTASAEMTIEDVAALREELARRGVRQERLDELTRLASSGERMTLGKVLNALRGTSDGGAIGNADKLQLQSLFQKLGLDDKQSETLISELEAGNSVNVWNALRRKMRAAGGDGITLEASEADALARALGVSGNTLDALRKSFGGATGASLDANGLQQLFAGVEQELTRREQQDKKLEAALGESLNPILQRLRARQESADSANRLGSRNADHSEALMHDTFQRKTGGVPGPQDNPEEPQDGLSGKKDKGAHGKTYLEELLSRSSNRDADKTSRSSQGDAWDTMLRRIHVVDGNMQQNTATQAAKSEAAGLPAAPQQVLSQIEKGFLSSLQDGTRRMELRLDPAELGALSVVLTVRNGEVSAVIRPERTETAQLVNDHLHQLRQQLEQQGVKVERLEVQTQLSNNQNGSTWQGLDQHNQNREQQERSETIERMRRMAKLGGGEGVMAREMQFTGRTADSAAGLHIIA</sequence>
<evidence type="ECO:0000256" key="1">
    <source>
        <dbReference type="SAM" id="MobiDB-lite"/>
    </source>
</evidence>
<feature type="domain" description="Flagellar hook-length control protein-like C-terminal" evidence="2">
    <location>
        <begin position="393"/>
        <end position="470"/>
    </location>
</feature>
<dbReference type="Proteomes" id="UP000009173">
    <property type="component" value="Chromosome"/>
</dbReference>
<reference evidence="4" key="1">
    <citation type="journal article" date="2009" name="Environ. Microbiol.">
        <title>Contribution of mobile genetic elements to Desulfovibrio vulgaris genome plasticity.</title>
        <authorList>
            <person name="Walker C.B."/>
            <person name="Stolyar S."/>
            <person name="Chivian D."/>
            <person name="Pinel N."/>
            <person name="Gabster J.A."/>
            <person name="Dehal P.S."/>
            <person name="He Z."/>
            <person name="Yang Z.K."/>
            <person name="Yen H.C."/>
            <person name="Zhou J."/>
            <person name="Wall J.D."/>
            <person name="Hazen T.C."/>
            <person name="Arkin A.P."/>
            <person name="Stahl D.A."/>
        </authorList>
    </citation>
    <scope>NUCLEOTIDE SEQUENCE [LARGE SCALE GENOMIC DNA]</scope>
    <source>
        <strain evidence="4">DP4</strain>
    </source>
</reference>
<feature type="compositionally biased region" description="Basic and acidic residues" evidence="1">
    <location>
        <begin position="308"/>
        <end position="337"/>
    </location>
</feature>
<dbReference type="InterPro" id="IPR021136">
    <property type="entry name" value="Flagellar_hook_control-like_C"/>
</dbReference>
<feature type="compositionally biased region" description="Polar residues" evidence="1">
    <location>
        <begin position="41"/>
        <end position="57"/>
    </location>
</feature>
<protein>
    <submittedName>
        <fullName evidence="3">Flagellar hook-length control protein</fullName>
    </submittedName>
</protein>
<dbReference type="Gene3D" id="3.30.750.140">
    <property type="match status" value="1"/>
</dbReference>
<dbReference type="EMBL" id="CP000527">
    <property type="protein sequence ID" value="ABM28651.1"/>
    <property type="molecule type" value="Genomic_DNA"/>
</dbReference>